<dbReference type="RefSeq" id="XP_012944918.1">
    <property type="nucleotide sequence ID" value="XM_013089464.1"/>
</dbReference>
<sequence>MTTPHPVVNPYIQPQSRVCPHERYTLYSFFYANKDCYVIYPDVQKVTYVQCSASQNRDCQECSYHGGVSKCEEDYEYRDVWAYCTYKPTLTPVVKPQPVYPVPVRPVVDPKPPVYPLRPTVVNPRPPTYPVYNPPVKAVYPPQGRITYPYPATYKDPWNKVYKPYVLQQKRRWKRSYHEEPQGKIERMPLYLPYHCGCKRYHC</sequence>
<keyword evidence="1" id="KW-1185">Reference proteome</keyword>
<name>A0ABM1AC70_APLCA</name>
<reference evidence="2" key="1">
    <citation type="submission" date="2025-08" db="UniProtKB">
        <authorList>
            <consortium name="RefSeq"/>
        </authorList>
    </citation>
    <scope>IDENTIFICATION</scope>
</reference>
<gene>
    <name evidence="2" type="primary">LOC106013518</name>
</gene>
<evidence type="ECO:0000313" key="2">
    <source>
        <dbReference type="RefSeq" id="XP_012944918.1"/>
    </source>
</evidence>
<accession>A0ABM1AC70</accession>
<proteinExistence type="predicted"/>
<dbReference type="GeneID" id="106013518"/>
<dbReference type="Proteomes" id="UP000694888">
    <property type="component" value="Unplaced"/>
</dbReference>
<evidence type="ECO:0000313" key="1">
    <source>
        <dbReference type="Proteomes" id="UP000694888"/>
    </source>
</evidence>
<organism evidence="1 2">
    <name type="scientific">Aplysia californica</name>
    <name type="common">California sea hare</name>
    <dbReference type="NCBI Taxonomy" id="6500"/>
    <lineage>
        <taxon>Eukaryota</taxon>
        <taxon>Metazoa</taxon>
        <taxon>Spiralia</taxon>
        <taxon>Lophotrochozoa</taxon>
        <taxon>Mollusca</taxon>
        <taxon>Gastropoda</taxon>
        <taxon>Heterobranchia</taxon>
        <taxon>Euthyneura</taxon>
        <taxon>Tectipleura</taxon>
        <taxon>Aplysiida</taxon>
        <taxon>Aplysioidea</taxon>
        <taxon>Aplysiidae</taxon>
        <taxon>Aplysia</taxon>
    </lineage>
</organism>
<protein>
    <submittedName>
        <fullName evidence="2">Repetitive proline-rich cell wall protein-like</fullName>
    </submittedName>
</protein>